<proteinExistence type="predicted"/>
<reference evidence="1 2" key="1">
    <citation type="submission" date="2023-08" db="EMBL/GenBank/DDBJ databases">
        <authorList>
            <person name="Dale J."/>
        </authorList>
    </citation>
    <scope>NUCLEOTIDE SEQUENCE [LARGE SCALE GENOMIC DNA]</scope>
    <source>
        <strain evidence="1 2">2023EL-00788</strain>
    </source>
</reference>
<comment type="caution">
    <text evidence="1">The sequence shown here is derived from an EMBL/GenBank/DDBJ whole genome shotgun (WGS) entry which is preliminary data.</text>
</comment>
<protein>
    <submittedName>
        <fullName evidence="1">Uncharacterized protein</fullName>
    </submittedName>
</protein>
<dbReference type="AlphaFoldDB" id="A0AAW8HEX8"/>
<dbReference type="EMBL" id="JAVDKS010000022">
    <property type="protein sequence ID" value="MDQ2259566.1"/>
    <property type="molecule type" value="Genomic_DNA"/>
</dbReference>
<evidence type="ECO:0000313" key="1">
    <source>
        <dbReference type="EMBL" id="MDQ2259566.1"/>
    </source>
</evidence>
<gene>
    <name evidence="1" type="ORF">RBJ67_25895</name>
</gene>
<dbReference type="Proteomes" id="UP001225042">
    <property type="component" value="Unassembled WGS sequence"/>
</dbReference>
<keyword evidence="2" id="KW-1185">Reference proteome</keyword>
<accession>A0AAW8HEX8</accession>
<dbReference type="RefSeq" id="WP_045336782.1">
    <property type="nucleotide sequence ID" value="NZ_JAVDKS010000022.1"/>
</dbReference>
<name>A0AAW8HEX8_9ENTR</name>
<organism evidence="1 2">
    <name type="scientific">Enterobacter soli</name>
    <dbReference type="NCBI Taxonomy" id="885040"/>
    <lineage>
        <taxon>Bacteria</taxon>
        <taxon>Pseudomonadati</taxon>
        <taxon>Pseudomonadota</taxon>
        <taxon>Gammaproteobacteria</taxon>
        <taxon>Enterobacterales</taxon>
        <taxon>Enterobacteriaceae</taxon>
        <taxon>Enterobacter</taxon>
    </lineage>
</organism>
<evidence type="ECO:0000313" key="2">
    <source>
        <dbReference type="Proteomes" id="UP001225042"/>
    </source>
</evidence>
<sequence length="87" mass="9709">MQLKVFTELAISGGVSGVIISTDRSDERKRKVVDVVTVFNQTVRLSTANKMPRYFRNTAHALETLSSQTGELKKVKVKIIDEDEVQG</sequence>